<sequence>MQSNRRDFLKKLAIGSAAITVLEAKEPAKKIKNETDKKSETLYKKTLEWELYYKNAK</sequence>
<name>A0A6L5WG22_9BACT</name>
<reference evidence="2 3" key="1">
    <citation type="submission" date="2019-09" db="EMBL/GenBank/DDBJ databases">
        <authorList>
            <person name="Silva M."/>
            <person name="Pereira G."/>
            <person name="Lopes-Da-Costa L."/>
            <person name="Silva E."/>
        </authorList>
    </citation>
    <scope>NUCLEOTIDE SEQUENCE [LARGE SCALE GENOMIC DNA]</scope>
    <source>
        <strain evidence="2 3">FMV-PI01</strain>
    </source>
</reference>
<dbReference type="RefSeq" id="WP_154570132.1">
    <property type="nucleotide sequence ID" value="NZ_VWSJ01000003.1"/>
</dbReference>
<keyword evidence="1" id="KW-0500">Molybdenum</keyword>
<accession>A0A6L5WG22</accession>
<evidence type="ECO:0000313" key="2">
    <source>
        <dbReference type="EMBL" id="MSN95859.1"/>
    </source>
</evidence>
<evidence type="ECO:0000313" key="3">
    <source>
        <dbReference type="Proteomes" id="UP000476338"/>
    </source>
</evidence>
<dbReference type="NCBIfam" id="TIGR01409">
    <property type="entry name" value="TAT_signal_seq"/>
    <property type="match status" value="1"/>
</dbReference>
<reference evidence="2 3" key="2">
    <citation type="submission" date="2020-03" db="EMBL/GenBank/DDBJ databases">
        <title>Campylobacter portucalensis sp. nov., a new species of Campylobacter isolated from the reproductive tract of bulls.</title>
        <authorList>
            <person name="Silva M.F."/>
            <person name="Pereira G."/>
            <person name="Carneiro C."/>
            <person name="Hemphill A."/>
            <person name="Mateus L."/>
            <person name="Lopes-Da-Costa L."/>
            <person name="Silva E."/>
        </authorList>
    </citation>
    <scope>NUCLEOTIDE SEQUENCE [LARGE SCALE GENOMIC DNA]</scope>
    <source>
        <strain evidence="2 3">FMV-PI01</strain>
    </source>
</reference>
<dbReference type="InterPro" id="IPR019546">
    <property type="entry name" value="TAT_signal_bac_arc"/>
</dbReference>
<proteinExistence type="predicted"/>
<evidence type="ECO:0000256" key="1">
    <source>
        <dbReference type="ARBA" id="ARBA00022505"/>
    </source>
</evidence>
<dbReference type="AlphaFoldDB" id="A0A6L5WG22"/>
<comment type="caution">
    <text evidence="2">The sequence shown here is derived from an EMBL/GenBank/DDBJ whole genome shotgun (WGS) entry which is preliminary data.</text>
</comment>
<dbReference type="Proteomes" id="UP000476338">
    <property type="component" value="Unassembled WGS sequence"/>
</dbReference>
<keyword evidence="3" id="KW-1185">Reference proteome</keyword>
<protein>
    <submittedName>
        <fullName evidence="2">Twin-arginine translocation signal domain-containing protein</fullName>
    </submittedName>
</protein>
<organism evidence="2 3">
    <name type="scientific">Campylobacter portucalensis</name>
    <dbReference type="NCBI Taxonomy" id="2608384"/>
    <lineage>
        <taxon>Bacteria</taxon>
        <taxon>Pseudomonadati</taxon>
        <taxon>Campylobacterota</taxon>
        <taxon>Epsilonproteobacteria</taxon>
        <taxon>Campylobacterales</taxon>
        <taxon>Campylobacteraceae</taxon>
        <taxon>Campylobacter</taxon>
    </lineage>
</organism>
<gene>
    <name evidence="2" type="ORF">F1B92_01385</name>
</gene>
<dbReference type="EMBL" id="VWSJ01000003">
    <property type="protein sequence ID" value="MSN95859.1"/>
    <property type="molecule type" value="Genomic_DNA"/>
</dbReference>